<evidence type="ECO:0000256" key="1">
    <source>
        <dbReference type="SAM" id="Coils"/>
    </source>
</evidence>
<comment type="caution">
    <text evidence="2">The sequence shown here is derived from an EMBL/GenBank/DDBJ whole genome shotgun (WGS) entry which is preliminary data.</text>
</comment>
<proteinExistence type="predicted"/>
<evidence type="ECO:0000313" key="2">
    <source>
        <dbReference type="EMBL" id="PMC20480.1"/>
    </source>
</evidence>
<dbReference type="EMBL" id="PNGG01000001">
    <property type="protein sequence ID" value="PMC20480.1"/>
    <property type="molecule type" value="Genomic_DNA"/>
</dbReference>
<name>A0A2N6QLA9_9STAP</name>
<keyword evidence="1" id="KW-0175">Coiled coil</keyword>
<feature type="coiled-coil region" evidence="1">
    <location>
        <begin position="90"/>
        <end position="159"/>
    </location>
</feature>
<organism evidence="2 3">
    <name type="scientific">Staphylococcus pettenkoferi</name>
    <dbReference type="NCBI Taxonomy" id="170573"/>
    <lineage>
        <taxon>Bacteria</taxon>
        <taxon>Bacillati</taxon>
        <taxon>Bacillota</taxon>
        <taxon>Bacilli</taxon>
        <taxon>Bacillales</taxon>
        <taxon>Staphylococcaceae</taxon>
        <taxon>Staphylococcus</taxon>
    </lineage>
</organism>
<evidence type="ECO:0000313" key="3">
    <source>
        <dbReference type="Proteomes" id="UP000235748"/>
    </source>
</evidence>
<gene>
    <name evidence="2" type="ORF">CJ235_02070</name>
</gene>
<protein>
    <submittedName>
        <fullName evidence="2">Uncharacterized protein</fullName>
    </submittedName>
</protein>
<reference evidence="2 3" key="1">
    <citation type="submission" date="2017-09" db="EMBL/GenBank/DDBJ databases">
        <title>Bacterial strain isolated from the female urinary microbiota.</title>
        <authorList>
            <person name="Thomas-White K."/>
            <person name="Kumar N."/>
            <person name="Forster S."/>
            <person name="Putonti C."/>
            <person name="Lawley T."/>
            <person name="Wolfe A.J."/>
        </authorList>
    </citation>
    <scope>NUCLEOTIDE SEQUENCE [LARGE SCALE GENOMIC DNA]</scope>
    <source>
        <strain evidence="2 3">UMB0834</strain>
    </source>
</reference>
<dbReference type="Proteomes" id="UP000235748">
    <property type="component" value="Unassembled WGS sequence"/>
</dbReference>
<accession>A0A2N6QLA9</accession>
<dbReference type="RefSeq" id="WP_049408523.1">
    <property type="nucleotide sequence ID" value="NZ_CP085279.1"/>
</dbReference>
<sequence>MFKQIFDKTNGAPKLIQSVVDEETGVERFVYDEDKYTEEMPPSELYDPISYKNGKWQGISYDEWEYNRSVEKDEEEEKAPYEPNASEKMLAKAQMQVTKTANQLMKSQKEQAALSLELMKKEQRLKQNEIIQAQTMKELTAKEQRLKDMEMQQAKAMLEITKMKGSN</sequence>
<dbReference type="AlphaFoldDB" id="A0A2N6QLA9"/>